<protein>
    <submittedName>
        <fullName evidence="2">Uncharacterized protein</fullName>
    </submittedName>
</protein>
<proteinExistence type="predicted"/>
<dbReference type="AlphaFoldDB" id="A0A1G9TKU3"/>
<accession>A0A1G9TKU3</accession>
<evidence type="ECO:0000313" key="3">
    <source>
        <dbReference type="Proteomes" id="UP000198552"/>
    </source>
</evidence>
<name>A0A1G9TKU3_9BURK</name>
<evidence type="ECO:0000313" key="2">
    <source>
        <dbReference type="EMBL" id="SDM48406.1"/>
    </source>
</evidence>
<dbReference type="EMBL" id="FNHP01000006">
    <property type="protein sequence ID" value="SDM48406.1"/>
    <property type="molecule type" value="Genomic_DNA"/>
</dbReference>
<evidence type="ECO:0000256" key="1">
    <source>
        <dbReference type="SAM" id="MobiDB-lite"/>
    </source>
</evidence>
<reference evidence="3" key="1">
    <citation type="submission" date="2016-10" db="EMBL/GenBank/DDBJ databases">
        <authorList>
            <person name="Varghese N."/>
            <person name="Submissions S."/>
        </authorList>
    </citation>
    <scope>NUCLEOTIDE SEQUENCE [LARGE SCALE GENOMIC DNA]</scope>
    <source>
        <strain evidence="3">EPL6</strain>
    </source>
</reference>
<organism evidence="2 3">
    <name type="scientific">Oryzisolibacter propanilivorax</name>
    <dbReference type="NCBI Taxonomy" id="1527607"/>
    <lineage>
        <taxon>Bacteria</taxon>
        <taxon>Pseudomonadati</taxon>
        <taxon>Pseudomonadota</taxon>
        <taxon>Betaproteobacteria</taxon>
        <taxon>Burkholderiales</taxon>
        <taxon>Comamonadaceae</taxon>
        <taxon>Oryzisolibacter</taxon>
    </lineage>
</organism>
<dbReference type="Proteomes" id="UP000198552">
    <property type="component" value="Unassembled WGS sequence"/>
</dbReference>
<keyword evidence="3" id="KW-1185">Reference proteome</keyword>
<gene>
    <name evidence="2" type="ORF">SAMN05428957_106199</name>
</gene>
<sequence length="262" mass="27856">MFSSCGASFESRHCTRPSSVTPLKGGTGGGCSAHTRNAPNTLCTSSPCSEMAFSISGVSKSRRRKAGCFRARRAMLRGGAVAGLAETPSTALGKGGKASTFKGRGAGCSAAHSSMMRSMRICRALLLNALGHTEPRAVTMSFMSSNCRLAHARRWPKPNPCRSSWNLSKAPGRFAKRARAISNSSFSSCLFMIAPLQVQPSQKVPQQAGEGVPLFGQVSKLAYLGQNCSGVYRGHAQAQAHCVQNLVQRVNRRITVFAQCAK</sequence>
<feature type="region of interest" description="Disordered" evidence="1">
    <location>
        <begin position="1"/>
        <end position="31"/>
    </location>
</feature>